<dbReference type="AlphaFoldDB" id="A0A845EQE3"/>
<evidence type="ECO:0000313" key="11">
    <source>
        <dbReference type="Proteomes" id="UP000447833"/>
    </source>
</evidence>
<feature type="transmembrane region" description="Helical" evidence="8">
    <location>
        <begin position="55"/>
        <end position="76"/>
    </location>
</feature>
<feature type="transmembrane region" description="Helical" evidence="8">
    <location>
        <begin position="108"/>
        <end position="126"/>
    </location>
</feature>
<proteinExistence type="inferred from homology"/>
<dbReference type="EC" id="2.5.1.74" evidence="8 9"/>
<dbReference type="Gene3D" id="1.20.120.1780">
    <property type="entry name" value="UbiA prenyltransferase"/>
    <property type="match status" value="1"/>
</dbReference>
<feature type="transmembrane region" description="Helical" evidence="8">
    <location>
        <begin position="247"/>
        <end position="271"/>
    </location>
</feature>
<dbReference type="Proteomes" id="UP000447833">
    <property type="component" value="Unassembled WGS sequence"/>
</dbReference>
<reference evidence="10 11" key="1">
    <citation type="submission" date="2019-11" db="EMBL/GenBank/DDBJ databases">
        <title>Genome sequences of 17 halophilic strains isolated from different environments.</title>
        <authorList>
            <person name="Furrow R.E."/>
        </authorList>
    </citation>
    <scope>NUCLEOTIDE SEQUENCE [LARGE SCALE GENOMIC DNA]</scope>
    <source>
        <strain evidence="10 11">22506_14_FS</strain>
    </source>
</reference>
<dbReference type="GO" id="GO:0046428">
    <property type="term" value="F:1,4-dihydroxy-2-naphthoate polyprenyltransferase activity"/>
    <property type="evidence" value="ECO:0007669"/>
    <property type="project" value="UniProtKB-UniRule"/>
</dbReference>
<dbReference type="Gene3D" id="1.10.357.140">
    <property type="entry name" value="UbiA prenyltransferase"/>
    <property type="match status" value="1"/>
</dbReference>
<protein>
    <recommendedName>
        <fullName evidence="8 9">1,4-dihydroxy-2-naphthoate octaprenyltransferase</fullName>
        <shortName evidence="8">DHNA-octaprenyltransferase</shortName>
        <ecNumber evidence="8 9">2.5.1.74</ecNumber>
    </recommendedName>
</protein>
<evidence type="ECO:0000256" key="9">
    <source>
        <dbReference type="NCBIfam" id="TIGR00751"/>
    </source>
</evidence>
<name>A0A845EQE3_9BACL</name>
<dbReference type="PANTHER" id="PTHR13929:SF0">
    <property type="entry name" value="UBIA PRENYLTRANSFERASE DOMAIN-CONTAINING PROTEIN 1"/>
    <property type="match status" value="1"/>
</dbReference>
<evidence type="ECO:0000256" key="6">
    <source>
        <dbReference type="ARBA" id="ARBA00022989"/>
    </source>
</evidence>
<evidence type="ECO:0000256" key="3">
    <source>
        <dbReference type="ARBA" id="ARBA00022475"/>
    </source>
</evidence>
<dbReference type="PANTHER" id="PTHR13929">
    <property type="entry name" value="1,4-DIHYDROXY-2-NAPHTHOATE OCTAPRENYLTRANSFERASE"/>
    <property type="match status" value="1"/>
</dbReference>
<comment type="function">
    <text evidence="8">Conversion of 1,4-dihydroxy-2-naphthoate (DHNA) to demethylmenaquinone (DMK).</text>
</comment>
<keyword evidence="6 8" id="KW-1133">Transmembrane helix</keyword>
<feature type="transmembrane region" description="Helical" evidence="8">
    <location>
        <begin position="28"/>
        <end position="49"/>
    </location>
</feature>
<comment type="subcellular location">
    <subcellularLocation>
        <location evidence="8">Cell membrane</location>
        <topology evidence="8">Multi-pass membrane protein</topology>
    </subcellularLocation>
    <subcellularLocation>
        <location evidence="1">Membrane</location>
        <topology evidence="1">Multi-pass membrane protein</topology>
    </subcellularLocation>
</comment>
<sequence length="314" mass="34698">MEERMNNSKDKLNKVTPSKPTWQVWWRLLRPHTLTASFVPVFLGTMLALQSHTLHFGLFMAMMIASILIQSATNMFNEYYDFKRGLDHAGSVGIGGAIVRDGVSAKTVLNLAFIFFGIAILLGVYICILTTWWIAVIGSICMAAGYFYTGGPHPIAYTPFGEIAAGVFMGLILVLLSFFIQTGVITFESILVSIPISILVGGILMANNIRDLEGDKEKGRKTLAILLGHDKAVALLEWMFIVSYLWVVALIITIDLSLWLLLIILSIPKAFKAIRLFEGKTQAAQMMPAMQATAQMHTQFGLLMAIGLLLAYFI</sequence>
<dbReference type="FunFam" id="1.10.357.140:FF:000007">
    <property type="entry name" value="1,4-dihydroxy-2-naphthoate octaprenyltransferase"/>
    <property type="match status" value="1"/>
</dbReference>
<evidence type="ECO:0000313" key="10">
    <source>
        <dbReference type="EMBL" id="MYL62661.1"/>
    </source>
</evidence>
<dbReference type="NCBIfam" id="TIGR00751">
    <property type="entry name" value="menA"/>
    <property type="match status" value="1"/>
</dbReference>
<dbReference type="InterPro" id="IPR026046">
    <property type="entry name" value="UBIAD1"/>
</dbReference>
<accession>A0A845EQE3</accession>
<comment type="pathway">
    <text evidence="8">Quinol/quinone metabolism; menaquinone biosynthesis; menaquinol from 1,4-dihydroxy-2-naphthoate: step 1/2.</text>
</comment>
<gene>
    <name evidence="8" type="primary">menA</name>
    <name evidence="10" type="ORF">GLW07_04750</name>
</gene>
<comment type="caution">
    <text evidence="10">The sequence shown here is derived from an EMBL/GenBank/DDBJ whole genome shotgun (WGS) entry which is preliminary data.</text>
</comment>
<evidence type="ECO:0000256" key="4">
    <source>
        <dbReference type="ARBA" id="ARBA00022679"/>
    </source>
</evidence>
<dbReference type="PIRSF" id="PIRSF005355">
    <property type="entry name" value="UBIAD1"/>
    <property type="match status" value="1"/>
</dbReference>
<dbReference type="InterPro" id="IPR044878">
    <property type="entry name" value="UbiA_sf"/>
</dbReference>
<evidence type="ECO:0000256" key="7">
    <source>
        <dbReference type="ARBA" id="ARBA00023136"/>
    </source>
</evidence>
<dbReference type="HAMAP" id="MF_01937">
    <property type="entry name" value="MenA_1"/>
    <property type="match status" value="1"/>
</dbReference>
<keyword evidence="2 8" id="KW-0474">Menaquinone biosynthesis</keyword>
<comment type="similarity">
    <text evidence="8">Belongs to the MenA family. Type 1 subfamily.</text>
</comment>
<feature type="transmembrane region" description="Helical" evidence="8">
    <location>
        <begin position="292"/>
        <end position="313"/>
    </location>
</feature>
<dbReference type="InterPro" id="IPR004657">
    <property type="entry name" value="MenA"/>
</dbReference>
<dbReference type="EMBL" id="WMEY01000002">
    <property type="protein sequence ID" value="MYL62661.1"/>
    <property type="molecule type" value="Genomic_DNA"/>
</dbReference>
<keyword evidence="7 8" id="KW-0472">Membrane</keyword>
<dbReference type="CDD" id="cd13962">
    <property type="entry name" value="PT_UbiA_UBIAD1"/>
    <property type="match status" value="1"/>
</dbReference>
<evidence type="ECO:0000256" key="5">
    <source>
        <dbReference type="ARBA" id="ARBA00022692"/>
    </source>
</evidence>
<dbReference type="GO" id="GO:0009234">
    <property type="term" value="P:menaquinone biosynthetic process"/>
    <property type="evidence" value="ECO:0007669"/>
    <property type="project" value="UniProtKB-UniRule"/>
</dbReference>
<organism evidence="10 11">
    <name type="scientific">Guptibacillus hwajinpoensis</name>
    <dbReference type="NCBI Taxonomy" id="208199"/>
    <lineage>
        <taxon>Bacteria</taxon>
        <taxon>Bacillati</taxon>
        <taxon>Bacillota</taxon>
        <taxon>Bacilli</taxon>
        <taxon>Bacillales</taxon>
        <taxon>Guptibacillaceae</taxon>
        <taxon>Guptibacillus</taxon>
    </lineage>
</organism>
<evidence type="ECO:0000256" key="2">
    <source>
        <dbReference type="ARBA" id="ARBA00022428"/>
    </source>
</evidence>
<keyword evidence="3 8" id="KW-1003">Cell membrane</keyword>
<comment type="catalytic activity">
    <reaction evidence="8">
        <text>an all-trans-polyprenyl diphosphate + 1,4-dihydroxy-2-naphthoate + H(+) = a 2-demethylmenaquinol + CO2 + diphosphate</text>
        <dbReference type="Rhea" id="RHEA:26478"/>
        <dbReference type="Rhea" id="RHEA-COMP:9563"/>
        <dbReference type="Rhea" id="RHEA-COMP:9564"/>
        <dbReference type="ChEBI" id="CHEBI:11173"/>
        <dbReference type="ChEBI" id="CHEBI:15378"/>
        <dbReference type="ChEBI" id="CHEBI:16526"/>
        <dbReference type="ChEBI" id="CHEBI:33019"/>
        <dbReference type="ChEBI" id="CHEBI:55437"/>
        <dbReference type="ChEBI" id="CHEBI:58914"/>
        <dbReference type="EC" id="2.5.1.74"/>
    </reaction>
</comment>
<dbReference type="NCBIfam" id="NF004749">
    <property type="entry name" value="PRK06080.1-1"/>
    <property type="match status" value="1"/>
</dbReference>
<feature type="transmembrane region" description="Helical" evidence="8">
    <location>
        <begin position="163"/>
        <end position="184"/>
    </location>
</feature>
<evidence type="ECO:0000256" key="8">
    <source>
        <dbReference type="HAMAP-Rule" id="MF_01937"/>
    </source>
</evidence>
<evidence type="ECO:0000256" key="1">
    <source>
        <dbReference type="ARBA" id="ARBA00004141"/>
    </source>
</evidence>
<keyword evidence="4 8" id="KW-0808">Transferase</keyword>
<dbReference type="GO" id="GO:0005886">
    <property type="term" value="C:plasma membrane"/>
    <property type="evidence" value="ECO:0007669"/>
    <property type="project" value="UniProtKB-SubCell"/>
</dbReference>
<keyword evidence="5 8" id="KW-0812">Transmembrane</keyword>
<dbReference type="Pfam" id="PF01040">
    <property type="entry name" value="UbiA"/>
    <property type="match status" value="1"/>
</dbReference>
<dbReference type="UniPathway" id="UPA00079">
    <property type="reaction ID" value="UER00168"/>
</dbReference>
<feature type="transmembrane region" description="Helical" evidence="8">
    <location>
        <begin position="190"/>
        <end position="210"/>
    </location>
</feature>
<dbReference type="GO" id="GO:0042371">
    <property type="term" value="P:vitamin K biosynthetic process"/>
    <property type="evidence" value="ECO:0007669"/>
    <property type="project" value="TreeGrafter"/>
</dbReference>
<dbReference type="InterPro" id="IPR000537">
    <property type="entry name" value="UbiA_prenyltransferase"/>
</dbReference>